<protein>
    <submittedName>
        <fullName evidence="1">Uncharacterized protein</fullName>
    </submittedName>
</protein>
<sequence length="71" mass="8167">MTSLSVSPNEREVSISCAFDEIRVTRCPYTDEFYHTCSTDSMVEMAPIAKKDIYEPKVTLLRRLSLYTKKA</sequence>
<comment type="caution">
    <text evidence="1">The sequence shown here is derived from an EMBL/GenBank/DDBJ whole genome shotgun (WGS) entry which is preliminary data.</text>
</comment>
<name>A0A016WR47_9BILA</name>
<dbReference type="EMBL" id="JARK01000136">
    <property type="protein sequence ID" value="EYC42299.1"/>
    <property type="molecule type" value="Genomic_DNA"/>
</dbReference>
<dbReference type="AlphaFoldDB" id="A0A016WR47"/>
<dbReference type="Proteomes" id="UP000024635">
    <property type="component" value="Unassembled WGS sequence"/>
</dbReference>
<proteinExistence type="predicted"/>
<reference evidence="2" key="1">
    <citation type="journal article" date="2015" name="Nat. Genet.">
        <title>The genome and transcriptome of the zoonotic hookworm Ancylostoma ceylanicum identify infection-specific gene families.</title>
        <authorList>
            <person name="Schwarz E.M."/>
            <person name="Hu Y."/>
            <person name="Antoshechkin I."/>
            <person name="Miller M.M."/>
            <person name="Sternberg P.W."/>
            <person name="Aroian R.V."/>
        </authorList>
    </citation>
    <scope>NUCLEOTIDE SEQUENCE</scope>
    <source>
        <strain evidence="2">HY135</strain>
    </source>
</reference>
<organism evidence="1 2">
    <name type="scientific">Ancylostoma ceylanicum</name>
    <dbReference type="NCBI Taxonomy" id="53326"/>
    <lineage>
        <taxon>Eukaryota</taxon>
        <taxon>Metazoa</taxon>
        <taxon>Ecdysozoa</taxon>
        <taxon>Nematoda</taxon>
        <taxon>Chromadorea</taxon>
        <taxon>Rhabditida</taxon>
        <taxon>Rhabditina</taxon>
        <taxon>Rhabditomorpha</taxon>
        <taxon>Strongyloidea</taxon>
        <taxon>Ancylostomatidae</taxon>
        <taxon>Ancylostomatinae</taxon>
        <taxon>Ancylostoma</taxon>
    </lineage>
</organism>
<gene>
    <name evidence="1" type="primary">Acey_s0536.g3102</name>
    <name evidence="1" type="ORF">Y032_0536g3102</name>
</gene>
<evidence type="ECO:0000313" key="2">
    <source>
        <dbReference type="Proteomes" id="UP000024635"/>
    </source>
</evidence>
<keyword evidence="2" id="KW-1185">Reference proteome</keyword>
<evidence type="ECO:0000313" key="1">
    <source>
        <dbReference type="EMBL" id="EYC42299.1"/>
    </source>
</evidence>
<accession>A0A016WR47</accession>